<protein>
    <submittedName>
        <fullName evidence="1">Uncharacterized protein</fullName>
    </submittedName>
</protein>
<dbReference type="AlphaFoldDB" id="A0A381YTZ9"/>
<dbReference type="EMBL" id="UINC01018978">
    <property type="protein sequence ID" value="SVA80092.1"/>
    <property type="molecule type" value="Genomic_DNA"/>
</dbReference>
<evidence type="ECO:0000313" key="1">
    <source>
        <dbReference type="EMBL" id="SVA80092.1"/>
    </source>
</evidence>
<accession>A0A381YTZ9</accession>
<gene>
    <name evidence="1" type="ORF">METZ01_LOCUS132946</name>
</gene>
<name>A0A381YTZ9_9ZZZZ</name>
<reference evidence="1" key="1">
    <citation type="submission" date="2018-05" db="EMBL/GenBank/DDBJ databases">
        <authorList>
            <person name="Lanie J.A."/>
            <person name="Ng W.-L."/>
            <person name="Kazmierczak K.M."/>
            <person name="Andrzejewski T.M."/>
            <person name="Davidsen T.M."/>
            <person name="Wayne K.J."/>
            <person name="Tettelin H."/>
            <person name="Glass J.I."/>
            <person name="Rusch D."/>
            <person name="Podicherti R."/>
            <person name="Tsui H.-C.T."/>
            <person name="Winkler M.E."/>
        </authorList>
    </citation>
    <scope>NUCLEOTIDE SEQUENCE</scope>
</reference>
<proteinExistence type="predicted"/>
<sequence length="29" mass="3083">MFSGKIPPAISLPHFVIPSGDYPKISSPV</sequence>
<organism evidence="1">
    <name type="scientific">marine metagenome</name>
    <dbReference type="NCBI Taxonomy" id="408172"/>
    <lineage>
        <taxon>unclassified sequences</taxon>
        <taxon>metagenomes</taxon>
        <taxon>ecological metagenomes</taxon>
    </lineage>
</organism>